<keyword evidence="2" id="KW-1185">Reference proteome</keyword>
<dbReference type="Proteomes" id="UP000076722">
    <property type="component" value="Unassembled WGS sequence"/>
</dbReference>
<evidence type="ECO:0000313" key="2">
    <source>
        <dbReference type="Proteomes" id="UP000076722"/>
    </source>
</evidence>
<dbReference type="OrthoDB" id="3066632at2759"/>
<sequence length="201" mass="21491">MSVITAESATDFQSYTEAHALPGDAGYLVVEQDLANGDTPFKWEKFPLRIEGVYNKNILYASGDVSVYVPIKGWTVVVHFSGSLITGIVIDLNLVIVKGTLTLKVEQWQGKQWLTFIVDLTFIGGGGIHDTFHIIPIPSGFPVAQSGGQANGVSSASSLTTGDLNQQWLEQLHLFSKLALANGGSLPELQAQALPQIPAAA</sequence>
<reference evidence="1 2" key="1">
    <citation type="journal article" date="2016" name="Mol. Biol. Evol.">
        <title>Comparative Genomics of Early-Diverging Mushroom-Forming Fungi Provides Insights into the Origins of Lignocellulose Decay Capabilities.</title>
        <authorList>
            <person name="Nagy L.G."/>
            <person name="Riley R."/>
            <person name="Tritt A."/>
            <person name="Adam C."/>
            <person name="Daum C."/>
            <person name="Floudas D."/>
            <person name="Sun H."/>
            <person name="Yadav J.S."/>
            <person name="Pangilinan J."/>
            <person name="Larsson K.H."/>
            <person name="Matsuura K."/>
            <person name="Barry K."/>
            <person name="Labutti K."/>
            <person name="Kuo R."/>
            <person name="Ohm R.A."/>
            <person name="Bhattacharya S.S."/>
            <person name="Shirouzu T."/>
            <person name="Yoshinaga Y."/>
            <person name="Martin F.M."/>
            <person name="Grigoriev I.V."/>
            <person name="Hibbett D.S."/>
        </authorList>
    </citation>
    <scope>NUCLEOTIDE SEQUENCE [LARGE SCALE GENOMIC DNA]</scope>
    <source>
        <strain evidence="1 2">HHB9708</strain>
    </source>
</reference>
<protein>
    <submittedName>
        <fullName evidence="1">Uncharacterized protein</fullName>
    </submittedName>
</protein>
<dbReference type="AlphaFoldDB" id="A0A164SUC8"/>
<proteinExistence type="predicted"/>
<evidence type="ECO:0000313" key="1">
    <source>
        <dbReference type="EMBL" id="KZS91810.1"/>
    </source>
</evidence>
<organism evidence="1 2">
    <name type="scientific">Sistotremastrum niveocremeum HHB9708</name>
    <dbReference type="NCBI Taxonomy" id="1314777"/>
    <lineage>
        <taxon>Eukaryota</taxon>
        <taxon>Fungi</taxon>
        <taxon>Dikarya</taxon>
        <taxon>Basidiomycota</taxon>
        <taxon>Agaricomycotina</taxon>
        <taxon>Agaricomycetes</taxon>
        <taxon>Sistotremastrales</taxon>
        <taxon>Sistotremastraceae</taxon>
        <taxon>Sertulicium</taxon>
        <taxon>Sertulicium niveocremeum</taxon>
    </lineage>
</organism>
<accession>A0A164SUC8</accession>
<gene>
    <name evidence="1" type="ORF">SISNIDRAFT_467402</name>
</gene>
<dbReference type="EMBL" id="KV419413">
    <property type="protein sequence ID" value="KZS91810.1"/>
    <property type="molecule type" value="Genomic_DNA"/>
</dbReference>
<name>A0A164SUC8_9AGAM</name>